<feature type="compositionally biased region" description="Polar residues" evidence="5">
    <location>
        <begin position="25"/>
        <end position="38"/>
    </location>
</feature>
<dbReference type="PROSITE" id="PS50096">
    <property type="entry name" value="IQ"/>
    <property type="match status" value="5"/>
</dbReference>
<feature type="compositionally biased region" description="Polar residues" evidence="5">
    <location>
        <begin position="149"/>
        <end position="182"/>
    </location>
</feature>
<dbReference type="EMBL" id="CAXAMN010010247">
    <property type="protein sequence ID" value="CAK9031268.1"/>
    <property type="molecule type" value="Genomic_DNA"/>
</dbReference>
<feature type="region of interest" description="Disordered" evidence="5">
    <location>
        <begin position="823"/>
        <end position="842"/>
    </location>
</feature>
<feature type="compositionally biased region" description="Polar residues" evidence="5">
    <location>
        <begin position="50"/>
        <end position="64"/>
    </location>
</feature>
<feature type="region of interest" description="Disordered" evidence="5">
    <location>
        <begin position="1"/>
        <end position="104"/>
    </location>
</feature>
<keyword evidence="7" id="KW-1185">Reference proteome</keyword>
<dbReference type="PANTHER" id="PTHR22706:SF1">
    <property type="entry name" value="ASSEMBLY FACTOR FOR SPINDLE MICROTUBULES"/>
    <property type="match status" value="1"/>
</dbReference>
<dbReference type="InterPro" id="IPR051185">
    <property type="entry name" value="ASPM"/>
</dbReference>
<comment type="subcellular location">
    <subcellularLocation>
        <location evidence="1">Cytoplasm</location>
    </subcellularLocation>
</comment>
<feature type="region of interest" description="Disordered" evidence="5">
    <location>
        <begin position="125"/>
        <end position="313"/>
    </location>
</feature>
<accession>A0ABP0KX04</accession>
<feature type="region of interest" description="Disordered" evidence="5">
    <location>
        <begin position="332"/>
        <end position="360"/>
    </location>
</feature>
<evidence type="ECO:0000313" key="7">
    <source>
        <dbReference type="Proteomes" id="UP001642484"/>
    </source>
</evidence>
<evidence type="ECO:0000256" key="5">
    <source>
        <dbReference type="SAM" id="MobiDB-lite"/>
    </source>
</evidence>
<comment type="caution">
    <text evidence="6">The sequence shown here is derived from an EMBL/GenBank/DDBJ whole genome shotgun (WGS) entry which is preliminary data.</text>
</comment>
<dbReference type="InterPro" id="IPR000048">
    <property type="entry name" value="IQ_motif_EF-hand-BS"/>
</dbReference>
<evidence type="ECO:0000256" key="2">
    <source>
        <dbReference type="ARBA" id="ARBA00022490"/>
    </source>
</evidence>
<dbReference type="SMART" id="SM00015">
    <property type="entry name" value="IQ"/>
    <property type="match status" value="5"/>
</dbReference>
<dbReference type="Pfam" id="PF00612">
    <property type="entry name" value="IQ"/>
    <property type="match status" value="5"/>
</dbReference>
<feature type="compositionally biased region" description="Low complexity" evidence="5">
    <location>
        <begin position="125"/>
        <end position="138"/>
    </location>
</feature>
<protein>
    <submittedName>
        <fullName evidence="6">Uncharacterized protein</fullName>
    </submittedName>
</protein>
<sequence length="864" mass="94672">MGSEKRASGSMAKDLKFLRFPKAPSSKTQDQETSSQSRGIRAGTADEFFTASSASGMTQKQSEGLATLDRPQASQVKPGVLRIPKPSKSKTPPKERDVDKAPGRQAVQTFLGDKAFGQEVVAQVDVSSPRPSSRDFFSAESRPVAPFASTATSEKTVSQEFFTARSHVSVTQSQSLEETATLSHPRPSEAKPGLQPAGLRIPKASKNRTPPKGRVKTRTWQTSQEAQQGLEAMEAPHLQPKTDGLQPWQTSQEAEQGPEAMEAPHLQPKSDGLQPWQTSQEAQQGLGAMEAPHLQPKTDGLQPWQTSQEAQQSLEAMEAPHLQLKSDGLQPWQTSQEAQQGLEAMETPHLQPKSESSVVRTEMQLAESPKEAKDLTDLSDLTLTRAAIRLQALYRGKRARDARAKESSNAVVYAKVEVPELNNTGNMVSHEHAVEQTAKQFPPAGEHEKSSASPTLAAAVKIQAFHRGRLARKGIQKIPKSFDSQGDTPNLASSQSEDAVVRMQALYRGWQVRKGHQGHSSALSIGQVGMLRIKAVRTHKASKFQVRGSFLEDNAMLLPSNHEATSQAAVRLQAAFRGNRVRQRLKEERWAARKIQKSWSGWTKLKKARMKIASVAVLRVQVHNFHQADTATKEHIQVDKSFLDTEEVRQGLSDYEAATKIQACFRGKKGRAIAAREETLRHQTSANMSIMPTMPGLASSVSLGPSAMDAVRRSLLAGSAVVDEGIAKIYRRASDTFEEALAASDRAAQRASVVIGESLLQMVIDTSSPVSPREKHAAGHAESHADTSGDKELNRQKEAIADIVQSIDATSAKLEAWLQRRARQQPVATNNETRGENAVWPPLHLSELMQKRRRDLTEQGYEVG</sequence>
<dbReference type="PANTHER" id="PTHR22706">
    <property type="entry name" value="ASSEMBLY FACTOR FOR SPINDLE MICROTUBULES"/>
    <property type="match status" value="1"/>
</dbReference>
<feature type="region of interest" description="Disordered" evidence="5">
    <location>
        <begin position="768"/>
        <end position="791"/>
    </location>
</feature>
<feature type="compositionally biased region" description="Polar residues" evidence="5">
    <location>
        <begin position="303"/>
        <end position="313"/>
    </location>
</feature>
<evidence type="ECO:0000256" key="1">
    <source>
        <dbReference type="ARBA" id="ARBA00004496"/>
    </source>
</evidence>
<feature type="compositionally biased region" description="Basic and acidic residues" evidence="5">
    <location>
        <begin position="1"/>
        <end position="17"/>
    </location>
</feature>
<dbReference type="Gene3D" id="1.20.5.190">
    <property type="match status" value="2"/>
</dbReference>
<keyword evidence="2" id="KW-0963">Cytoplasm</keyword>
<feature type="compositionally biased region" description="Basic and acidic residues" evidence="5">
    <location>
        <begin position="92"/>
        <end position="102"/>
    </location>
</feature>
<keyword evidence="3" id="KW-0677">Repeat</keyword>
<proteinExistence type="predicted"/>
<feature type="compositionally biased region" description="Polar residues" evidence="5">
    <location>
        <begin position="218"/>
        <end position="227"/>
    </location>
</feature>
<name>A0ABP0KX04_9DINO</name>
<evidence type="ECO:0000313" key="6">
    <source>
        <dbReference type="EMBL" id="CAK9031268.1"/>
    </source>
</evidence>
<feature type="compositionally biased region" description="Basic and acidic residues" evidence="5">
    <location>
        <begin position="772"/>
        <end position="791"/>
    </location>
</feature>
<feature type="compositionally biased region" description="Basic residues" evidence="5">
    <location>
        <begin position="203"/>
        <end position="217"/>
    </location>
</feature>
<dbReference type="Proteomes" id="UP001642484">
    <property type="component" value="Unassembled WGS sequence"/>
</dbReference>
<organism evidence="6 7">
    <name type="scientific">Durusdinium trenchii</name>
    <dbReference type="NCBI Taxonomy" id="1381693"/>
    <lineage>
        <taxon>Eukaryota</taxon>
        <taxon>Sar</taxon>
        <taxon>Alveolata</taxon>
        <taxon>Dinophyceae</taxon>
        <taxon>Suessiales</taxon>
        <taxon>Symbiodiniaceae</taxon>
        <taxon>Durusdinium</taxon>
    </lineage>
</organism>
<keyword evidence="4" id="KW-0112">Calmodulin-binding</keyword>
<reference evidence="6 7" key="1">
    <citation type="submission" date="2024-02" db="EMBL/GenBank/DDBJ databases">
        <authorList>
            <person name="Chen Y."/>
            <person name="Shah S."/>
            <person name="Dougan E. K."/>
            <person name="Thang M."/>
            <person name="Chan C."/>
        </authorList>
    </citation>
    <scope>NUCLEOTIDE SEQUENCE [LARGE SCALE GENOMIC DNA]</scope>
</reference>
<evidence type="ECO:0000256" key="3">
    <source>
        <dbReference type="ARBA" id="ARBA00022737"/>
    </source>
</evidence>
<evidence type="ECO:0000256" key="4">
    <source>
        <dbReference type="ARBA" id="ARBA00022860"/>
    </source>
</evidence>
<gene>
    <name evidence="6" type="ORF">CCMP2556_LOCUS18220</name>
</gene>